<reference evidence="1 2" key="1">
    <citation type="submission" date="2017-01" db="EMBL/GenBank/DDBJ databases">
        <authorList>
            <person name="Mah S.A."/>
            <person name="Swanson W.J."/>
            <person name="Moy G.W."/>
            <person name="Vacquier V.D."/>
        </authorList>
    </citation>
    <scope>NUCLEOTIDE SEQUENCE [LARGE SCALE GENOMIC DNA]</scope>
    <source>
        <strain evidence="1 2">RU36E</strain>
    </source>
</reference>
<dbReference type="AlphaFoldDB" id="A0A1N6WQX3"/>
<dbReference type="EMBL" id="FTMP01000010">
    <property type="protein sequence ID" value="SIQ92513.1"/>
    <property type="molecule type" value="Genomic_DNA"/>
</dbReference>
<evidence type="ECO:0000313" key="2">
    <source>
        <dbReference type="Proteomes" id="UP000185841"/>
    </source>
</evidence>
<protein>
    <recommendedName>
        <fullName evidence="3">DUF2188 domain-containing protein</fullName>
    </recommendedName>
</protein>
<evidence type="ECO:0008006" key="3">
    <source>
        <dbReference type="Google" id="ProtNLM"/>
    </source>
</evidence>
<dbReference type="Proteomes" id="UP000185841">
    <property type="component" value="Unassembled WGS sequence"/>
</dbReference>
<dbReference type="RefSeq" id="WP_139332615.1">
    <property type="nucleotide sequence ID" value="NZ_FTMP01000010.1"/>
</dbReference>
<organism evidence="1 2">
    <name type="scientific">Aquipseudomonas alcaligenes</name>
    <name type="common">Pseudomonas alcaligenes</name>
    <dbReference type="NCBI Taxonomy" id="43263"/>
    <lineage>
        <taxon>Bacteria</taxon>
        <taxon>Pseudomonadati</taxon>
        <taxon>Pseudomonadota</taxon>
        <taxon>Gammaproteobacteria</taxon>
        <taxon>Pseudomonadales</taxon>
        <taxon>Pseudomonadaceae</taxon>
        <taxon>Aquipseudomonas</taxon>
    </lineage>
</organism>
<evidence type="ECO:0000313" key="1">
    <source>
        <dbReference type="EMBL" id="SIQ92513.1"/>
    </source>
</evidence>
<gene>
    <name evidence="1" type="ORF">SAMN05878282_110135</name>
</gene>
<proteinExistence type="predicted"/>
<accession>A0A1N6WQX3</accession>
<name>A0A1N6WQX3_AQUAC</name>
<sequence>MDISVTEAAPGGWIVRLDGCDVPFRSQADAGRFVERLQQRLEAPHDLPVLAGHLPVTQEVEHHG</sequence>